<dbReference type="OrthoDB" id="1844152at2759"/>
<name>A0A9W8YSW2_9PEZI</name>
<evidence type="ECO:0000256" key="10">
    <source>
        <dbReference type="SAM" id="Phobius"/>
    </source>
</evidence>
<keyword evidence="10" id="KW-0472">Membrane</keyword>
<dbReference type="InterPro" id="IPR036396">
    <property type="entry name" value="Cyt_P450_sf"/>
</dbReference>
<dbReference type="PANTHER" id="PTHR46206">
    <property type="entry name" value="CYTOCHROME P450"/>
    <property type="match status" value="1"/>
</dbReference>
<dbReference type="Proteomes" id="UP001140453">
    <property type="component" value="Unassembled WGS sequence"/>
</dbReference>
<comment type="subcellular location">
    <subcellularLocation>
        <location evidence="2">Membrane</location>
        <topology evidence="2">Single-pass membrane protein</topology>
    </subcellularLocation>
</comment>
<dbReference type="PRINTS" id="PR00463">
    <property type="entry name" value="EP450I"/>
</dbReference>
<evidence type="ECO:0000256" key="5">
    <source>
        <dbReference type="ARBA" id="ARBA00023002"/>
    </source>
</evidence>
<dbReference type="GO" id="GO:0016705">
    <property type="term" value="F:oxidoreductase activity, acting on paired donors, with incorporation or reduction of molecular oxygen"/>
    <property type="evidence" value="ECO:0007669"/>
    <property type="project" value="InterPro"/>
</dbReference>
<dbReference type="Gene3D" id="1.10.630.10">
    <property type="entry name" value="Cytochrome P450"/>
    <property type="match status" value="1"/>
</dbReference>
<dbReference type="GO" id="GO:0016020">
    <property type="term" value="C:membrane"/>
    <property type="evidence" value="ECO:0007669"/>
    <property type="project" value="UniProtKB-SubCell"/>
</dbReference>
<comment type="cofactor">
    <cofactor evidence="1 8">
        <name>heme</name>
        <dbReference type="ChEBI" id="CHEBI:30413"/>
    </cofactor>
</comment>
<dbReference type="PANTHER" id="PTHR46206:SF6">
    <property type="entry name" value="CYTOCHROME P450 MONOOXYGENASE AN1598-RELATED"/>
    <property type="match status" value="1"/>
</dbReference>
<evidence type="ECO:0000256" key="7">
    <source>
        <dbReference type="ARBA" id="ARBA00023033"/>
    </source>
</evidence>
<dbReference type="InterPro" id="IPR017972">
    <property type="entry name" value="Cyt_P450_CS"/>
</dbReference>
<evidence type="ECO:0000256" key="1">
    <source>
        <dbReference type="ARBA" id="ARBA00001971"/>
    </source>
</evidence>
<dbReference type="CDD" id="cd11041">
    <property type="entry name" value="CYP503A1-like"/>
    <property type="match status" value="1"/>
</dbReference>
<comment type="similarity">
    <text evidence="3 9">Belongs to the cytochrome P450 family.</text>
</comment>
<evidence type="ECO:0008006" key="13">
    <source>
        <dbReference type="Google" id="ProtNLM"/>
    </source>
</evidence>
<proteinExistence type="inferred from homology"/>
<organism evidence="11 12">
    <name type="scientific">Gnomoniopsis smithogilvyi</name>
    <dbReference type="NCBI Taxonomy" id="1191159"/>
    <lineage>
        <taxon>Eukaryota</taxon>
        <taxon>Fungi</taxon>
        <taxon>Dikarya</taxon>
        <taxon>Ascomycota</taxon>
        <taxon>Pezizomycotina</taxon>
        <taxon>Sordariomycetes</taxon>
        <taxon>Sordariomycetidae</taxon>
        <taxon>Diaporthales</taxon>
        <taxon>Gnomoniaceae</taxon>
        <taxon>Gnomoniopsis</taxon>
    </lineage>
</organism>
<dbReference type="InterPro" id="IPR002401">
    <property type="entry name" value="Cyt_P450_E_grp-I"/>
</dbReference>
<keyword evidence="5 9" id="KW-0560">Oxidoreductase</keyword>
<reference evidence="11" key="1">
    <citation type="submission" date="2022-10" db="EMBL/GenBank/DDBJ databases">
        <title>Tapping the CABI collections for fungal endophytes: first genome assemblies for Collariella, Neodidymelliopsis, Ascochyta clinopodiicola, Didymella pomorum, Didymosphaeria variabile, Neocosmospora piperis and Neocucurbitaria cava.</title>
        <authorList>
            <person name="Hill R."/>
        </authorList>
    </citation>
    <scope>NUCLEOTIDE SEQUENCE</scope>
    <source>
        <strain evidence="11">IMI 355082</strain>
    </source>
</reference>
<gene>
    <name evidence="11" type="ORF">N0V93_004590</name>
</gene>
<keyword evidence="10" id="KW-1133">Transmembrane helix</keyword>
<evidence type="ECO:0000256" key="6">
    <source>
        <dbReference type="ARBA" id="ARBA00023004"/>
    </source>
</evidence>
<keyword evidence="8 9" id="KW-0349">Heme</keyword>
<evidence type="ECO:0000256" key="8">
    <source>
        <dbReference type="PIRSR" id="PIRSR602401-1"/>
    </source>
</evidence>
<dbReference type="GO" id="GO:0004497">
    <property type="term" value="F:monooxygenase activity"/>
    <property type="evidence" value="ECO:0007669"/>
    <property type="project" value="UniProtKB-KW"/>
</dbReference>
<dbReference type="PROSITE" id="PS00086">
    <property type="entry name" value="CYTOCHROME_P450"/>
    <property type="match status" value="1"/>
</dbReference>
<evidence type="ECO:0000256" key="3">
    <source>
        <dbReference type="ARBA" id="ARBA00010617"/>
    </source>
</evidence>
<sequence>MQHLSSALLLNFAMVFTVCCFLSIALFLLYATRCDKRENVKGEAIPSIPRPHTNDYRATLHQANKKYPNQPYVVPFRDATMIIPASCVEELKNLPDTQLSPNGSMYDRFAIKWTQSGWVSRELAHSIKYDLKNELDLFFGSIQEDIQRAATQGLPESSDWTLLEPQIALVQIVAPVLGRIMVGSPLNQHKEWISASTDHATAVVMYAGWLRQFPSFLRPFVAPFMPWRRKVESSKTRIAAILRPILNRKFQECGQESKRHPGEEGRLARWLLKRYKPTENPGCSPATVLRDHYSLCFAAIHGPTFLLVQAIIDLASYPRYQQILRQELDATFGAAPFHRWTRAAIAELVALDAFCKESARMNPQGLIGWLRKTHRPISLSTGHVIPPDTLVATTNPLFDHEAVPWIENPQEFYPERWMANRSSPEQDAPFRFGSASIDSLIFGYGKHACPGRPLGTAMVKSILAFILKNWDIRIEGEKLGRPENIFMDFMVVPPIYPLGNLRLELKSRTCTA</sequence>
<accession>A0A9W8YSW2</accession>
<evidence type="ECO:0000313" key="11">
    <source>
        <dbReference type="EMBL" id="KAJ4390991.1"/>
    </source>
</evidence>
<feature type="transmembrane region" description="Helical" evidence="10">
    <location>
        <begin position="7"/>
        <end position="31"/>
    </location>
</feature>
<keyword evidence="12" id="KW-1185">Reference proteome</keyword>
<dbReference type="GO" id="GO:0005506">
    <property type="term" value="F:iron ion binding"/>
    <property type="evidence" value="ECO:0007669"/>
    <property type="project" value="InterPro"/>
</dbReference>
<feature type="binding site" description="axial binding residue" evidence="8">
    <location>
        <position position="449"/>
    </location>
    <ligand>
        <name>heme</name>
        <dbReference type="ChEBI" id="CHEBI:30413"/>
    </ligand>
    <ligandPart>
        <name>Fe</name>
        <dbReference type="ChEBI" id="CHEBI:18248"/>
    </ligandPart>
</feature>
<evidence type="ECO:0000256" key="2">
    <source>
        <dbReference type="ARBA" id="ARBA00004167"/>
    </source>
</evidence>
<dbReference type="EMBL" id="JAPEVB010000003">
    <property type="protein sequence ID" value="KAJ4390991.1"/>
    <property type="molecule type" value="Genomic_DNA"/>
</dbReference>
<evidence type="ECO:0000256" key="4">
    <source>
        <dbReference type="ARBA" id="ARBA00022723"/>
    </source>
</evidence>
<dbReference type="AlphaFoldDB" id="A0A9W8YSW2"/>
<dbReference type="SUPFAM" id="SSF48264">
    <property type="entry name" value="Cytochrome P450"/>
    <property type="match status" value="1"/>
</dbReference>
<dbReference type="Pfam" id="PF00067">
    <property type="entry name" value="p450"/>
    <property type="match status" value="1"/>
</dbReference>
<protein>
    <recommendedName>
        <fullName evidence="13">Cytochrome P450</fullName>
    </recommendedName>
</protein>
<keyword evidence="4 8" id="KW-0479">Metal-binding</keyword>
<evidence type="ECO:0000256" key="9">
    <source>
        <dbReference type="RuleBase" id="RU000461"/>
    </source>
</evidence>
<comment type="caution">
    <text evidence="11">The sequence shown here is derived from an EMBL/GenBank/DDBJ whole genome shotgun (WGS) entry which is preliminary data.</text>
</comment>
<dbReference type="InterPro" id="IPR001128">
    <property type="entry name" value="Cyt_P450"/>
</dbReference>
<keyword evidence="7 9" id="KW-0503">Monooxygenase</keyword>
<keyword evidence="6 8" id="KW-0408">Iron</keyword>
<evidence type="ECO:0000313" key="12">
    <source>
        <dbReference type="Proteomes" id="UP001140453"/>
    </source>
</evidence>
<dbReference type="GO" id="GO:0020037">
    <property type="term" value="F:heme binding"/>
    <property type="evidence" value="ECO:0007669"/>
    <property type="project" value="InterPro"/>
</dbReference>
<keyword evidence="10" id="KW-0812">Transmembrane</keyword>